<dbReference type="GO" id="GO:0030133">
    <property type="term" value="C:transport vesicle"/>
    <property type="evidence" value="ECO:0007669"/>
    <property type="project" value="InterPro"/>
</dbReference>
<evidence type="ECO:0000313" key="5">
    <source>
        <dbReference type="Proteomes" id="UP001174909"/>
    </source>
</evidence>
<name>A0AA35S5W4_GEOBA</name>
<feature type="compositionally biased region" description="Low complexity" evidence="3">
    <location>
        <begin position="158"/>
        <end position="172"/>
    </location>
</feature>
<dbReference type="GO" id="GO:0031083">
    <property type="term" value="C:BLOC-1 complex"/>
    <property type="evidence" value="ECO:0007669"/>
    <property type="project" value="InterPro"/>
</dbReference>
<organism evidence="4 5">
    <name type="scientific">Geodia barretti</name>
    <name type="common">Barrett's horny sponge</name>
    <dbReference type="NCBI Taxonomy" id="519541"/>
    <lineage>
        <taxon>Eukaryota</taxon>
        <taxon>Metazoa</taxon>
        <taxon>Porifera</taxon>
        <taxon>Demospongiae</taxon>
        <taxon>Heteroscleromorpha</taxon>
        <taxon>Tetractinellida</taxon>
        <taxon>Astrophorina</taxon>
        <taxon>Geodiidae</taxon>
        <taxon>Geodia</taxon>
    </lineage>
</organism>
<reference evidence="4" key="1">
    <citation type="submission" date="2023-03" db="EMBL/GenBank/DDBJ databases">
        <authorList>
            <person name="Steffen K."/>
            <person name="Cardenas P."/>
        </authorList>
    </citation>
    <scope>NUCLEOTIDE SEQUENCE</scope>
</reference>
<comment type="caution">
    <text evidence="4">The sequence shown here is derived from an EMBL/GenBank/DDBJ whole genome shotgun (WGS) entry which is preliminary data.</text>
</comment>
<evidence type="ECO:0000256" key="2">
    <source>
        <dbReference type="ARBA" id="ARBA00019580"/>
    </source>
</evidence>
<dbReference type="Pfam" id="PF14942">
    <property type="entry name" value="Muted"/>
    <property type="match status" value="1"/>
</dbReference>
<dbReference type="EMBL" id="CASHTH010002049">
    <property type="protein sequence ID" value="CAI8024045.1"/>
    <property type="molecule type" value="Genomic_DNA"/>
</dbReference>
<dbReference type="InterPro" id="IPR017243">
    <property type="entry name" value="Bloc1s5"/>
</dbReference>
<feature type="region of interest" description="Disordered" evidence="3">
    <location>
        <begin position="158"/>
        <end position="185"/>
    </location>
</feature>
<feature type="non-terminal residue" evidence="4">
    <location>
        <position position="185"/>
    </location>
</feature>
<dbReference type="PANTHER" id="PTHR31784:SF2">
    <property type="entry name" value="BIOGENESIS OF LYSOSOME-RELATED ORGANELLES COMPLEX 1 SUBUNIT 5"/>
    <property type="match status" value="1"/>
</dbReference>
<keyword evidence="5" id="KW-1185">Reference proteome</keyword>
<dbReference type="PANTHER" id="PTHR31784">
    <property type="entry name" value="BIOGENESIS OF LYSOSOME-RELATED ORGANELLES COMPLEX 1 SUBUNIT 5"/>
    <property type="match status" value="1"/>
</dbReference>
<comment type="similarity">
    <text evidence="1">Belongs to the BLOC1S5 family.</text>
</comment>
<dbReference type="AlphaFoldDB" id="A0AA35S5W4"/>
<gene>
    <name evidence="4" type="ORF">GBAR_LOCUS14010</name>
</gene>
<evidence type="ECO:0000256" key="1">
    <source>
        <dbReference type="ARBA" id="ARBA00010754"/>
    </source>
</evidence>
<sequence>MATEAIISDVGTIYKRLFHHRPVIQNEVHLFVREFEVKRGNSDLQCLQSCVSMVSEMEAVFLEDIASMRPHFKSIHSLAAEVTELGNEILGKEKEDTGVSPSEQERLNREVEEYRLEQERETAECEARAKSERQRLGLEIRETRDSRLRLRTVSVGSSAGLSLSLNGSPSDSVEGEGRKGEDEEE</sequence>
<evidence type="ECO:0000256" key="3">
    <source>
        <dbReference type="SAM" id="MobiDB-lite"/>
    </source>
</evidence>
<proteinExistence type="inferred from homology"/>
<evidence type="ECO:0000313" key="4">
    <source>
        <dbReference type="EMBL" id="CAI8024045.1"/>
    </source>
</evidence>
<accession>A0AA35S5W4</accession>
<feature type="compositionally biased region" description="Basic and acidic residues" evidence="3">
    <location>
        <begin position="175"/>
        <end position="185"/>
    </location>
</feature>
<dbReference type="Proteomes" id="UP001174909">
    <property type="component" value="Unassembled WGS sequence"/>
</dbReference>
<protein>
    <recommendedName>
        <fullName evidence="2">Biogenesis of lysosome-related organelles complex 1 subunit 5</fullName>
    </recommendedName>
</protein>